<protein>
    <submittedName>
        <fullName evidence="1">Uncharacterized protein</fullName>
    </submittedName>
</protein>
<dbReference type="Pfam" id="PF00023">
    <property type="entry name" value="Ank"/>
    <property type="match status" value="1"/>
</dbReference>
<dbReference type="Gene3D" id="1.25.40.20">
    <property type="entry name" value="Ankyrin repeat-containing domain"/>
    <property type="match status" value="2"/>
</dbReference>
<evidence type="ECO:0000313" key="2">
    <source>
        <dbReference type="Proteomes" id="UP000288805"/>
    </source>
</evidence>
<comment type="caution">
    <text evidence="1">The sequence shown here is derived from an EMBL/GenBank/DDBJ whole genome shotgun (WGS) entry which is preliminary data.</text>
</comment>
<organism evidence="1 2">
    <name type="scientific">Vitis vinifera</name>
    <name type="common">Grape</name>
    <dbReference type="NCBI Taxonomy" id="29760"/>
    <lineage>
        <taxon>Eukaryota</taxon>
        <taxon>Viridiplantae</taxon>
        <taxon>Streptophyta</taxon>
        <taxon>Embryophyta</taxon>
        <taxon>Tracheophyta</taxon>
        <taxon>Spermatophyta</taxon>
        <taxon>Magnoliopsida</taxon>
        <taxon>eudicotyledons</taxon>
        <taxon>Gunneridae</taxon>
        <taxon>Pentapetalae</taxon>
        <taxon>rosids</taxon>
        <taxon>Vitales</taxon>
        <taxon>Vitaceae</taxon>
        <taxon>Viteae</taxon>
        <taxon>Vitis</taxon>
    </lineage>
</organism>
<dbReference type="EMBL" id="QGNW01000167">
    <property type="protein sequence ID" value="RVW89134.1"/>
    <property type="molecule type" value="Genomic_DNA"/>
</dbReference>
<dbReference type="PANTHER" id="PTHR24177:SF103">
    <property type="entry name" value="PGG DOMAIN-CONTAINING PROTEIN"/>
    <property type="match status" value="1"/>
</dbReference>
<dbReference type="InterPro" id="IPR036770">
    <property type="entry name" value="Ankyrin_rpt-contain_sf"/>
</dbReference>
<evidence type="ECO:0000313" key="1">
    <source>
        <dbReference type="EMBL" id="RVW89134.1"/>
    </source>
</evidence>
<dbReference type="PANTHER" id="PTHR24177">
    <property type="entry name" value="CASKIN"/>
    <property type="match status" value="1"/>
</dbReference>
<dbReference type="Proteomes" id="UP000288805">
    <property type="component" value="Unassembled WGS sequence"/>
</dbReference>
<gene>
    <name evidence="1" type="ORF">CK203_040275</name>
</gene>
<dbReference type="SUPFAM" id="SSF48403">
    <property type="entry name" value="Ankyrin repeat"/>
    <property type="match status" value="2"/>
</dbReference>
<sequence>MDGSIGNVPIMSESVRRYLFEKAMEGDWEAVVMIYEDQPWAGREKITKGNTALHIAVLDRQESIVQKLVQVIAAIGNVSMCLHIACGHPYLVGVCNKELETPFFVAARHGKIGAFFCLLDMSGSRAQFYGKLRNKNGETILHCAIAGGHSKLAYLMAQQYEDLVNTISDRGASPLHLLANKPTAFRSGTHLSPVDKLIYHCILVPEVHRPLGDDKNSKKQTRIDLLRVLWSKINVFTDPNWSLLPRLGKASIWDEPIIVAGQAAKKLDDELLLETKMKTEGMGVLETPILITEKNGIKEMVERILDLYPMAIRDIDSNKKNIVLLAVENRHPHVYELFLKRNIVKDSVFGAVDNKGNSALHLAAMFADYRPWLTPGVALQMQWEVKWYEYVKKSMPPNFFRFHNNENESAKQIFTREHRDLVQKGGQWLNNTATSCSLVATLIATVAFATSNCCTGRHQGGERKTES</sequence>
<name>A0A438HXE0_VITVI</name>
<dbReference type="InterPro" id="IPR002110">
    <property type="entry name" value="Ankyrin_rpt"/>
</dbReference>
<dbReference type="SMART" id="SM00248">
    <property type="entry name" value="ANK"/>
    <property type="match status" value="5"/>
</dbReference>
<accession>A0A438HXE0</accession>
<proteinExistence type="predicted"/>
<dbReference type="AlphaFoldDB" id="A0A438HXE0"/>
<reference evidence="1 2" key="1">
    <citation type="journal article" date="2018" name="PLoS Genet.">
        <title>Population sequencing reveals clonal diversity and ancestral inbreeding in the grapevine cultivar Chardonnay.</title>
        <authorList>
            <person name="Roach M.J."/>
            <person name="Johnson D.L."/>
            <person name="Bohlmann J."/>
            <person name="van Vuuren H.J."/>
            <person name="Jones S.J."/>
            <person name="Pretorius I.S."/>
            <person name="Schmidt S.A."/>
            <person name="Borneman A.R."/>
        </authorList>
    </citation>
    <scope>NUCLEOTIDE SEQUENCE [LARGE SCALE GENOMIC DNA]</scope>
    <source>
        <strain evidence="2">cv. Chardonnay</strain>
        <tissue evidence="1">Leaf</tissue>
    </source>
</reference>